<keyword evidence="2" id="KW-0808">Transferase</keyword>
<dbReference type="EMBL" id="JAGQLL010000044">
    <property type="protein sequence ID" value="MCA9380264.1"/>
    <property type="molecule type" value="Genomic_DNA"/>
</dbReference>
<gene>
    <name evidence="2" type="ORF">KC675_03755</name>
</gene>
<dbReference type="Gene3D" id="3.40.50.150">
    <property type="entry name" value="Vaccinia Virus protein VP39"/>
    <property type="match status" value="1"/>
</dbReference>
<protein>
    <submittedName>
        <fullName evidence="2">Methyltransferase domain-containing protein</fullName>
    </submittedName>
</protein>
<dbReference type="AlphaFoldDB" id="A0A955I928"/>
<feature type="domain" description="Methyltransferase type 11" evidence="1">
    <location>
        <begin position="45"/>
        <end position="133"/>
    </location>
</feature>
<dbReference type="InterPro" id="IPR029063">
    <property type="entry name" value="SAM-dependent_MTases_sf"/>
</dbReference>
<sequence length="253" mass="28043">MNKLRSSGFNFARKYSDPSLHGKKNISNHMAEILLELLPKKGKLLDVGCGDAEKLIPIAEAGIQVLGIDVSQGLLEKAAENIHNYGLSSITIKEGSTDKLPIDDSSVDCVSFMMAPHNASEAFRVLKPGGYVVRERVGFGDKSNIKEPFKNPDGSPRGYQSDIKSEEELKNLLTKDFARAGFVDIKFEVIEIETNYTPDGLRLLLKETPTIENYDENKDRTIVNQLINSQVDSGGRIKSIQRRLILIAVKPNK</sequence>
<dbReference type="SUPFAM" id="SSF53335">
    <property type="entry name" value="S-adenosyl-L-methionine-dependent methyltransferases"/>
    <property type="match status" value="1"/>
</dbReference>
<evidence type="ECO:0000313" key="2">
    <source>
        <dbReference type="EMBL" id="MCA9380264.1"/>
    </source>
</evidence>
<dbReference type="PANTHER" id="PTHR43591">
    <property type="entry name" value="METHYLTRANSFERASE"/>
    <property type="match status" value="1"/>
</dbReference>
<reference evidence="2" key="2">
    <citation type="journal article" date="2021" name="Microbiome">
        <title>Successional dynamics and alternative stable states in a saline activated sludge microbial community over 9 years.</title>
        <authorList>
            <person name="Wang Y."/>
            <person name="Ye J."/>
            <person name="Ju F."/>
            <person name="Liu L."/>
            <person name="Boyd J.A."/>
            <person name="Deng Y."/>
            <person name="Parks D.H."/>
            <person name="Jiang X."/>
            <person name="Yin X."/>
            <person name="Woodcroft B.J."/>
            <person name="Tyson G.W."/>
            <person name="Hugenholtz P."/>
            <person name="Polz M.F."/>
            <person name="Zhang T."/>
        </authorList>
    </citation>
    <scope>NUCLEOTIDE SEQUENCE</scope>
    <source>
        <strain evidence="2">HKST-UBA15</strain>
    </source>
</reference>
<evidence type="ECO:0000259" key="1">
    <source>
        <dbReference type="Pfam" id="PF08241"/>
    </source>
</evidence>
<accession>A0A955I928</accession>
<proteinExistence type="predicted"/>
<dbReference type="CDD" id="cd02440">
    <property type="entry name" value="AdoMet_MTases"/>
    <property type="match status" value="1"/>
</dbReference>
<dbReference type="GO" id="GO:0032259">
    <property type="term" value="P:methylation"/>
    <property type="evidence" value="ECO:0007669"/>
    <property type="project" value="UniProtKB-KW"/>
</dbReference>
<dbReference type="Pfam" id="PF08241">
    <property type="entry name" value="Methyltransf_11"/>
    <property type="match status" value="1"/>
</dbReference>
<dbReference type="GO" id="GO:0008757">
    <property type="term" value="F:S-adenosylmethionine-dependent methyltransferase activity"/>
    <property type="evidence" value="ECO:0007669"/>
    <property type="project" value="InterPro"/>
</dbReference>
<dbReference type="Proteomes" id="UP000745577">
    <property type="component" value="Unassembled WGS sequence"/>
</dbReference>
<organism evidence="2 3">
    <name type="scientific">Candidatus Dojkabacteria bacterium</name>
    <dbReference type="NCBI Taxonomy" id="2099670"/>
    <lineage>
        <taxon>Bacteria</taxon>
        <taxon>Candidatus Dojkabacteria</taxon>
    </lineage>
</organism>
<evidence type="ECO:0000313" key="3">
    <source>
        <dbReference type="Proteomes" id="UP000745577"/>
    </source>
</evidence>
<name>A0A955I928_9BACT</name>
<dbReference type="InterPro" id="IPR013216">
    <property type="entry name" value="Methyltransf_11"/>
</dbReference>
<comment type="caution">
    <text evidence="2">The sequence shown here is derived from an EMBL/GenBank/DDBJ whole genome shotgun (WGS) entry which is preliminary data.</text>
</comment>
<keyword evidence="2" id="KW-0489">Methyltransferase</keyword>
<reference evidence="2" key="1">
    <citation type="submission" date="2020-04" db="EMBL/GenBank/DDBJ databases">
        <authorList>
            <person name="Zhang T."/>
        </authorList>
    </citation>
    <scope>NUCLEOTIDE SEQUENCE</scope>
    <source>
        <strain evidence="2">HKST-UBA15</strain>
    </source>
</reference>